<organism evidence="1 2">
    <name type="scientific">Algoriphagus yeomjeoni</name>
    <dbReference type="NCBI Taxonomy" id="291403"/>
    <lineage>
        <taxon>Bacteria</taxon>
        <taxon>Pseudomonadati</taxon>
        <taxon>Bacteroidota</taxon>
        <taxon>Cytophagia</taxon>
        <taxon>Cytophagales</taxon>
        <taxon>Cyclobacteriaceae</taxon>
        <taxon>Algoriphagus</taxon>
    </lineage>
</organism>
<reference evidence="1 2" key="1">
    <citation type="submission" date="2018-06" db="EMBL/GenBank/DDBJ databases">
        <title>Genomic Encyclopedia of Archaeal and Bacterial Type Strains, Phase II (KMG-II): from individual species to whole genera.</title>
        <authorList>
            <person name="Goeker M."/>
        </authorList>
    </citation>
    <scope>NUCLEOTIDE SEQUENCE [LARGE SCALE GENOMIC DNA]</scope>
    <source>
        <strain evidence="1 2">DSM 23446</strain>
    </source>
</reference>
<dbReference type="Pfam" id="PF15869">
    <property type="entry name" value="TolB_like"/>
    <property type="match status" value="1"/>
</dbReference>
<dbReference type="Proteomes" id="UP000249610">
    <property type="component" value="Unassembled WGS sequence"/>
</dbReference>
<comment type="caution">
    <text evidence="1">The sequence shown here is derived from an EMBL/GenBank/DDBJ whole genome shotgun (WGS) entry which is preliminary data.</text>
</comment>
<dbReference type="EMBL" id="QLLK01000001">
    <property type="protein sequence ID" value="RAI95388.1"/>
    <property type="molecule type" value="Genomic_DNA"/>
</dbReference>
<gene>
    <name evidence="1" type="ORF">LV83_00639</name>
</gene>
<dbReference type="AlphaFoldDB" id="A0A327PT97"/>
<sequence length="388" mass="43940">MVLNLLVQASVQVKIFKIHISYSMKTSAFGIFVLSIFLLACSNSRKNNPFELEETKIYNLTGKKINYPQLMTPRRLNVVGDYLIVSERSRISLDYPLIHVFKKNPLSYLFPKGITGFGPLEIPDATLVEPGFSDSTFTVYSSMSKKFTDFSLNDSSRLGISEYKQPEGLFGMYSMFHSSDTSVIGIMANDPNRLVEFSTTNGNRIAGYGNWEKIPDTNHLIDYSDPDINYHMGEINKGRFKSNRKLGLFVKANSHRDRIEIFHHDTKTFVIVEGPRLEVPDFKINYSKGNSAVVFDHDYPFGFGDVSITEKYIFALYSGFTTEYMLKTNEIAKTIYVLTHTGEVIGRFNLDISVVDTVVDQELGKIFGITTDEDPGIAVFDIPEKFLN</sequence>
<name>A0A327PT97_9BACT</name>
<keyword evidence="2" id="KW-1185">Reference proteome</keyword>
<evidence type="ECO:0000313" key="1">
    <source>
        <dbReference type="EMBL" id="RAI95388.1"/>
    </source>
</evidence>
<proteinExistence type="predicted"/>
<accession>A0A327PT97</accession>
<evidence type="ECO:0000313" key="2">
    <source>
        <dbReference type="Proteomes" id="UP000249610"/>
    </source>
</evidence>
<protein>
    <submittedName>
        <fullName evidence="1">TolB-like protein</fullName>
    </submittedName>
</protein>